<keyword evidence="5 7" id="KW-0560">Oxidoreductase</keyword>
<dbReference type="InterPro" id="IPR006181">
    <property type="entry name" value="D-amino_acid_oxidase_CS"/>
</dbReference>
<dbReference type="PANTHER" id="PTHR11530:SF11">
    <property type="entry name" value="D-ASPARTATE OXIDASE"/>
    <property type="match status" value="1"/>
</dbReference>
<name>A0A075I8K8_9EURY</name>
<keyword evidence="4" id="KW-0274">FAD</keyword>
<dbReference type="GO" id="GO:0003884">
    <property type="term" value="F:D-amino-acid oxidase activity"/>
    <property type="evidence" value="ECO:0007669"/>
    <property type="project" value="UniProtKB-EC"/>
</dbReference>
<evidence type="ECO:0000256" key="5">
    <source>
        <dbReference type="ARBA" id="ARBA00023002"/>
    </source>
</evidence>
<dbReference type="GO" id="GO:0005737">
    <property type="term" value="C:cytoplasm"/>
    <property type="evidence" value="ECO:0007669"/>
    <property type="project" value="TreeGrafter"/>
</dbReference>
<organism evidence="7">
    <name type="scientific">uncultured marine group II/III euryarchaeote SAT1000_43_B03</name>
    <dbReference type="NCBI Taxonomy" id="1456585"/>
    <lineage>
        <taxon>Archaea</taxon>
        <taxon>Methanobacteriati</taxon>
        <taxon>Methanobacteriota</taxon>
        <taxon>environmental samples</taxon>
    </lineage>
</organism>
<evidence type="ECO:0000259" key="6">
    <source>
        <dbReference type="Pfam" id="PF01266"/>
    </source>
</evidence>
<evidence type="ECO:0000313" key="7">
    <source>
        <dbReference type="EMBL" id="AIF24991.1"/>
    </source>
</evidence>
<evidence type="ECO:0000256" key="1">
    <source>
        <dbReference type="ARBA" id="ARBA00001974"/>
    </source>
</evidence>
<dbReference type="PANTHER" id="PTHR11530">
    <property type="entry name" value="D-AMINO ACID OXIDASE"/>
    <property type="match status" value="1"/>
</dbReference>
<reference evidence="7" key="1">
    <citation type="journal article" date="2014" name="Genome Biol. Evol.">
        <title>Pangenome evidence for extensive interdomain horizontal transfer affecting lineage core and shell genes in uncultured planktonic thaumarchaeota and euryarchaeota.</title>
        <authorList>
            <person name="Deschamps P."/>
            <person name="Zivanovic Y."/>
            <person name="Moreira D."/>
            <person name="Rodriguez-Valera F."/>
            <person name="Lopez-Garcia P."/>
        </authorList>
    </citation>
    <scope>NUCLEOTIDE SEQUENCE</scope>
</reference>
<evidence type="ECO:0000256" key="2">
    <source>
        <dbReference type="ARBA" id="ARBA00006730"/>
    </source>
</evidence>
<dbReference type="PIRSF" id="PIRSF000189">
    <property type="entry name" value="D-aa_oxidase"/>
    <property type="match status" value="1"/>
</dbReference>
<dbReference type="EC" id="1.4.3.3" evidence="7"/>
<dbReference type="GO" id="GO:0019478">
    <property type="term" value="P:D-amino acid catabolic process"/>
    <property type="evidence" value="ECO:0007669"/>
    <property type="project" value="TreeGrafter"/>
</dbReference>
<dbReference type="InterPro" id="IPR006076">
    <property type="entry name" value="FAD-dep_OxRdtase"/>
</dbReference>
<dbReference type="GO" id="GO:0071949">
    <property type="term" value="F:FAD binding"/>
    <property type="evidence" value="ECO:0007669"/>
    <property type="project" value="InterPro"/>
</dbReference>
<dbReference type="SUPFAM" id="SSF54373">
    <property type="entry name" value="FAD-linked reductases, C-terminal domain"/>
    <property type="match status" value="1"/>
</dbReference>
<dbReference type="InterPro" id="IPR023209">
    <property type="entry name" value="DAO"/>
</dbReference>
<dbReference type="Gene3D" id="3.40.50.720">
    <property type="entry name" value="NAD(P)-binding Rossmann-like Domain"/>
    <property type="match status" value="1"/>
</dbReference>
<proteinExistence type="inferred from homology"/>
<sequence>MRCTVVGAGVSGLTCAVKLLEAGHEVEVVSDKFSPDTVSDVAAAIWYPFLTAPANRSEPWGISTYSVLQGLARDESESGVVMRDGREYLREVVALPAWKDDIASFRVLEANEIVQGYVFGWEFRAPVIEMHRYMPWLRSKVESMGGSFRQSFVSDLSEVPGEVVVNCVGLGARELCGDDEIQPARGQVIFLDQDPGIGYFDQQPETLTYTIPRSDVTVLGGTAQIGDWGLDIREEDNEEILRKAEALWPDLDRSKIVGYAVGLRPSRTEVRLESEKVGGRLVIHNYGHGGAGVTLSWGCADEVASLVAQS</sequence>
<dbReference type="Pfam" id="PF01266">
    <property type="entry name" value="DAO"/>
    <property type="match status" value="1"/>
</dbReference>
<dbReference type="Gene3D" id="3.30.9.10">
    <property type="entry name" value="D-Amino Acid Oxidase, subunit A, domain 2"/>
    <property type="match status" value="1"/>
</dbReference>
<dbReference type="AlphaFoldDB" id="A0A075I8K8"/>
<evidence type="ECO:0000256" key="4">
    <source>
        <dbReference type="ARBA" id="ARBA00022827"/>
    </source>
</evidence>
<comment type="similarity">
    <text evidence="2">Belongs to the DAMOX/DASOX family.</text>
</comment>
<protein>
    <submittedName>
        <fullName evidence="7">D-amino-acid oxidase (DAO)</fullName>
        <ecNumber evidence="7">1.4.3.3</ecNumber>
    </submittedName>
</protein>
<comment type="cofactor">
    <cofactor evidence="1">
        <name>FAD</name>
        <dbReference type="ChEBI" id="CHEBI:57692"/>
    </cofactor>
</comment>
<keyword evidence="3" id="KW-0285">Flavoprotein</keyword>
<dbReference type="SUPFAM" id="SSF51971">
    <property type="entry name" value="Nucleotide-binding domain"/>
    <property type="match status" value="1"/>
</dbReference>
<gene>
    <name evidence="7" type="primary">DAO</name>
</gene>
<evidence type="ECO:0000256" key="3">
    <source>
        <dbReference type="ARBA" id="ARBA00022630"/>
    </source>
</evidence>
<feature type="domain" description="FAD dependent oxidoreductase" evidence="6">
    <location>
        <begin position="4"/>
        <end position="306"/>
    </location>
</feature>
<dbReference type="EMBL" id="KF901279">
    <property type="protein sequence ID" value="AIF24991.1"/>
    <property type="molecule type" value="Genomic_DNA"/>
</dbReference>
<accession>A0A075I8K8</accession>
<dbReference type="PROSITE" id="PS00677">
    <property type="entry name" value="DAO"/>
    <property type="match status" value="1"/>
</dbReference>